<accession>A0AC34FTF3</accession>
<dbReference type="Proteomes" id="UP000887579">
    <property type="component" value="Unplaced"/>
</dbReference>
<sequence>MALTLYKTHNEIIDKLKKLSPADSDDWILRFNDGPKKDKKKTCVACVAKKPDNSGADSIHGSGTFVLFLDRLSFKICKFEKRDAIFPGINDINFNGKSLQELCKRNEWATIDLILETACRIEQSSAEFTFSINGLSVYAKVATLSSLGSNEPIQLYCDILKVSTDTHPPIQPPQIARTVSLMDSTTSSTTSSHLLQQHQHQPSTSGGNGNIIDMNENKLKQGPQLNRTISVPCDTSGNIISSRTSSSTISISPLKQNNIGGLQRRKERLDSIIDSVATNSIEMFCPSSISPTTSDNQQQQQSLMGPPQSISNRTPSIIEEKGSVLKSLLQNPSSAGTLGLPPGYQMPPMTSWNVIEQNPKSYQQQLRQNSFDSNNLQQSSFMESSGFEIANFGVFSPNETTATTGTAKKKRQRNSAGPKKLT</sequence>
<reference evidence="2" key="1">
    <citation type="submission" date="2022-11" db="UniProtKB">
        <authorList>
            <consortium name="WormBaseParasite"/>
        </authorList>
    </citation>
    <scope>IDENTIFICATION</scope>
</reference>
<name>A0AC34FTF3_9BILA</name>
<dbReference type="WBParaSite" id="ES5_v2.g20711.t1">
    <property type="protein sequence ID" value="ES5_v2.g20711.t1"/>
    <property type="gene ID" value="ES5_v2.g20711"/>
</dbReference>
<evidence type="ECO:0000313" key="1">
    <source>
        <dbReference type="Proteomes" id="UP000887579"/>
    </source>
</evidence>
<protein>
    <submittedName>
        <fullName evidence="2">Uncharacterized protein</fullName>
    </submittedName>
</protein>
<proteinExistence type="predicted"/>
<evidence type="ECO:0000313" key="2">
    <source>
        <dbReference type="WBParaSite" id="ES5_v2.g20711.t1"/>
    </source>
</evidence>
<organism evidence="1 2">
    <name type="scientific">Panagrolaimus sp. ES5</name>
    <dbReference type="NCBI Taxonomy" id="591445"/>
    <lineage>
        <taxon>Eukaryota</taxon>
        <taxon>Metazoa</taxon>
        <taxon>Ecdysozoa</taxon>
        <taxon>Nematoda</taxon>
        <taxon>Chromadorea</taxon>
        <taxon>Rhabditida</taxon>
        <taxon>Tylenchina</taxon>
        <taxon>Panagrolaimomorpha</taxon>
        <taxon>Panagrolaimoidea</taxon>
        <taxon>Panagrolaimidae</taxon>
        <taxon>Panagrolaimus</taxon>
    </lineage>
</organism>